<name>A0A0G0HHN6_9BACT</name>
<evidence type="ECO:0000313" key="2">
    <source>
        <dbReference type="EMBL" id="KKQ38060.1"/>
    </source>
</evidence>
<dbReference type="EMBL" id="LBTJ01000019">
    <property type="protein sequence ID" value="KKQ38060.1"/>
    <property type="molecule type" value="Genomic_DNA"/>
</dbReference>
<evidence type="ECO:0000313" key="3">
    <source>
        <dbReference type="Proteomes" id="UP000034471"/>
    </source>
</evidence>
<dbReference type="Gene3D" id="2.40.300.10">
    <property type="entry name" value="Head decoration protein D"/>
    <property type="match status" value="1"/>
</dbReference>
<protein>
    <recommendedName>
        <fullName evidence="4">Peptidase G2 IMC autoproteolytic cleavage domain-containing protein</fullName>
    </recommendedName>
</protein>
<feature type="transmembrane region" description="Helical" evidence="1">
    <location>
        <begin position="82"/>
        <end position="106"/>
    </location>
</feature>
<reference evidence="2 3" key="1">
    <citation type="journal article" date="2015" name="Nature">
        <title>rRNA introns, odd ribosomes, and small enigmatic genomes across a large radiation of phyla.</title>
        <authorList>
            <person name="Brown C.T."/>
            <person name="Hug L.A."/>
            <person name="Thomas B.C."/>
            <person name="Sharon I."/>
            <person name="Castelle C.J."/>
            <person name="Singh A."/>
            <person name="Wilkins M.J."/>
            <person name="Williams K.H."/>
            <person name="Banfield J.F."/>
        </authorList>
    </citation>
    <scope>NUCLEOTIDE SEQUENCE [LARGE SCALE GENOMIC DNA]</scope>
</reference>
<evidence type="ECO:0000256" key="1">
    <source>
        <dbReference type="SAM" id="Phobius"/>
    </source>
</evidence>
<dbReference type="Proteomes" id="UP000034471">
    <property type="component" value="Unassembled WGS sequence"/>
</dbReference>
<proteinExistence type="predicted"/>
<organism evidence="2 3">
    <name type="scientific">Candidatus Roizmanbacteria bacterium GW2011_GWA2_37_7</name>
    <dbReference type="NCBI Taxonomy" id="1618481"/>
    <lineage>
        <taxon>Bacteria</taxon>
        <taxon>Candidatus Roizmaniibacteriota</taxon>
    </lineage>
</organism>
<sequence>MKNTLFSQSVIEEYFHKIDTATSLQQLHDFFSSSKEWLDWLKFHKKIEYDSYNKSKKMLIQHIEKRSEMLRIMSTAKSAIPFWRYFLIGFFILVCIILLFNTSMWFDRFVFHADLPQNPSSGKMVLPFRGILKDADGIAIDTKKDVYFAIYNTPYEGSVLYSGFCVGENGIVPEYNGVFTVTLGTDCGMKPIPEEIFDNNASLYLGVRIDEAEEIAPRYKISTSGYSQDTALLGGLPPGTINTSIPFIDERGSIVIDAESPRIQSTSGIFSLEGQTLSLQTSENTPGNILFQPGIGGNTVVTSGNLGLGDLTPKTRLSVVGIEPYSAIATLKNLATVDEPETSVLNLALATSTDGSNATYVNFYSHATNDELGDLVGSIRLNNNAVVYKTSAADIAEYFQVYEQGPFLPGTVMTISGKGIHRGVAGEPVVGVVTNSAGYVGNMTSKEDHVLIGLVGQIKVFVSTVYGVIHTGDRVGTSNMKGYAAKMIDDSGIVGHALEDMDTQSKAFSNNRCPQESRNMRDDSGNRISCGKILILLE</sequence>
<comment type="caution">
    <text evidence="2">The sequence shown here is derived from an EMBL/GenBank/DDBJ whole genome shotgun (WGS) entry which is preliminary data.</text>
</comment>
<keyword evidence="1" id="KW-1133">Transmembrane helix</keyword>
<gene>
    <name evidence="2" type="ORF">US54_C0019G0004</name>
</gene>
<accession>A0A0G0HHN6</accession>
<evidence type="ECO:0008006" key="4">
    <source>
        <dbReference type="Google" id="ProtNLM"/>
    </source>
</evidence>
<keyword evidence="1" id="KW-0812">Transmembrane</keyword>
<dbReference type="AlphaFoldDB" id="A0A0G0HHN6"/>
<keyword evidence="1" id="KW-0472">Membrane</keyword>